<dbReference type="EMBL" id="CP158453">
    <property type="protein sequence ID" value="XBX97859.1"/>
    <property type="molecule type" value="Genomic_DNA"/>
</dbReference>
<name>A0AAU7WG47_9BACI</name>
<evidence type="ECO:0000313" key="2">
    <source>
        <dbReference type="EMBL" id="XBX97859.1"/>
    </source>
</evidence>
<organism evidence="2">
    <name type="scientific">Heyndrickxia faecalis</name>
    <dbReference type="NCBI Taxonomy" id="2824910"/>
    <lineage>
        <taxon>Bacteria</taxon>
        <taxon>Bacillati</taxon>
        <taxon>Bacillota</taxon>
        <taxon>Bacilli</taxon>
        <taxon>Bacillales</taxon>
        <taxon>Bacillaceae</taxon>
        <taxon>Heyndrickxia</taxon>
    </lineage>
</organism>
<evidence type="ECO:0000256" key="1">
    <source>
        <dbReference type="SAM" id="Phobius"/>
    </source>
</evidence>
<gene>
    <name evidence="2" type="ORF">ABR335_15625</name>
</gene>
<dbReference type="AlphaFoldDB" id="A0AAU7WG47"/>
<reference evidence="2" key="1">
    <citation type="submission" date="2024-06" db="EMBL/GenBank/DDBJ databases">
        <authorList>
            <person name="Huang C.H."/>
            <person name="Ting Y.S."/>
            <person name="Cheng Y.H."/>
        </authorList>
    </citation>
    <scope>NUCLEOTIDE SEQUENCE</scope>
    <source>
        <strain evidence="2">TCI803</strain>
    </source>
</reference>
<sequence>MKHRKKQRVWLVSSHWIWGRIRFIPVADCSLYYLKDIPRMNNRSAVFHSFIRNITPADFHPSAGAIYFAAGRLHWKYGPFHRWYAFILAWAPISVGDLLALHSMGMAFSLKIGTG</sequence>
<accession>A0AAU7WG47</accession>
<keyword evidence="1" id="KW-1133">Transmembrane helix</keyword>
<keyword evidence="1" id="KW-0472">Membrane</keyword>
<dbReference type="RefSeq" id="WP_350346375.1">
    <property type="nucleotide sequence ID" value="NZ_CP158453.1"/>
</dbReference>
<keyword evidence="1" id="KW-0812">Transmembrane</keyword>
<proteinExistence type="predicted"/>
<protein>
    <submittedName>
        <fullName evidence="2">Uncharacterized protein</fullName>
    </submittedName>
</protein>
<feature type="transmembrane region" description="Helical" evidence="1">
    <location>
        <begin position="83"/>
        <end position="101"/>
    </location>
</feature>
<dbReference type="GeneID" id="93261060"/>